<evidence type="ECO:0000256" key="1">
    <source>
        <dbReference type="SAM" id="Phobius"/>
    </source>
</evidence>
<proteinExistence type="predicted"/>
<keyword evidence="1" id="KW-0812">Transmembrane</keyword>
<evidence type="ECO:0000313" key="2">
    <source>
        <dbReference type="EMBL" id="HIR57377.1"/>
    </source>
</evidence>
<feature type="transmembrane region" description="Helical" evidence="1">
    <location>
        <begin position="7"/>
        <end position="28"/>
    </location>
</feature>
<protein>
    <submittedName>
        <fullName evidence="2">Uncharacterized protein</fullName>
    </submittedName>
</protein>
<feature type="transmembrane region" description="Helical" evidence="1">
    <location>
        <begin position="34"/>
        <end position="54"/>
    </location>
</feature>
<keyword evidence="1" id="KW-0472">Membrane</keyword>
<reference evidence="2" key="1">
    <citation type="submission" date="2020-10" db="EMBL/GenBank/DDBJ databases">
        <authorList>
            <person name="Gilroy R."/>
        </authorList>
    </citation>
    <scope>NUCLEOTIDE SEQUENCE</scope>
    <source>
        <strain evidence="2">ChiSjej1B19-7085</strain>
    </source>
</reference>
<feature type="transmembrane region" description="Helical" evidence="1">
    <location>
        <begin position="92"/>
        <end position="118"/>
    </location>
</feature>
<evidence type="ECO:0000313" key="3">
    <source>
        <dbReference type="Proteomes" id="UP000886785"/>
    </source>
</evidence>
<keyword evidence="1" id="KW-1133">Transmembrane helix</keyword>
<reference evidence="2" key="2">
    <citation type="journal article" date="2021" name="PeerJ">
        <title>Extensive microbial diversity within the chicken gut microbiome revealed by metagenomics and culture.</title>
        <authorList>
            <person name="Gilroy R."/>
            <person name="Ravi A."/>
            <person name="Getino M."/>
            <person name="Pursley I."/>
            <person name="Horton D.L."/>
            <person name="Alikhan N.F."/>
            <person name="Baker D."/>
            <person name="Gharbi K."/>
            <person name="Hall N."/>
            <person name="Watson M."/>
            <person name="Adriaenssens E.M."/>
            <person name="Foster-Nyarko E."/>
            <person name="Jarju S."/>
            <person name="Secka A."/>
            <person name="Antonio M."/>
            <person name="Oren A."/>
            <person name="Chaudhuri R.R."/>
            <person name="La Ragione R."/>
            <person name="Hildebrand F."/>
            <person name="Pallen M.J."/>
        </authorList>
    </citation>
    <scope>NUCLEOTIDE SEQUENCE</scope>
    <source>
        <strain evidence="2">ChiSjej1B19-7085</strain>
    </source>
</reference>
<feature type="transmembrane region" description="Helical" evidence="1">
    <location>
        <begin position="66"/>
        <end position="86"/>
    </location>
</feature>
<comment type="caution">
    <text evidence="2">The sequence shown here is derived from an EMBL/GenBank/DDBJ whole genome shotgun (WGS) entry which is preliminary data.</text>
</comment>
<dbReference type="EMBL" id="DVHF01000080">
    <property type="protein sequence ID" value="HIR57377.1"/>
    <property type="molecule type" value="Genomic_DNA"/>
</dbReference>
<accession>A0A9D1DR48</accession>
<name>A0A9D1DR48_9FIRM</name>
<sequence>MKKKDFVTLIMSTVGGILFALGMCMALLPEWGAMTQGIVIGAVGAVILLAMLIVRRKMDGKPAFVFNGKAIGLTLLGVAGAIILGIGMCMTMVWGMMIPGIAIGIVGIVALLCLIPAVKGLK</sequence>
<dbReference type="AlphaFoldDB" id="A0A9D1DR48"/>
<gene>
    <name evidence="2" type="ORF">IAA54_06885</name>
</gene>
<organism evidence="2 3">
    <name type="scientific">Candidatus Gallacutalibacter pullicola</name>
    <dbReference type="NCBI Taxonomy" id="2840830"/>
    <lineage>
        <taxon>Bacteria</taxon>
        <taxon>Bacillati</taxon>
        <taxon>Bacillota</taxon>
        <taxon>Clostridia</taxon>
        <taxon>Eubacteriales</taxon>
        <taxon>Candidatus Gallacutalibacter</taxon>
    </lineage>
</organism>
<dbReference type="Proteomes" id="UP000886785">
    <property type="component" value="Unassembled WGS sequence"/>
</dbReference>